<evidence type="ECO:0008006" key="4">
    <source>
        <dbReference type="Google" id="ProtNLM"/>
    </source>
</evidence>
<dbReference type="Proteomes" id="UP000093898">
    <property type="component" value="Unassembled WGS sequence"/>
</dbReference>
<comment type="caution">
    <text evidence="2">The sequence shown here is derived from an EMBL/GenBank/DDBJ whole genome shotgun (WGS) entry which is preliminary data.</text>
</comment>
<protein>
    <recommendedName>
        <fullName evidence="4">PASTA domain-containing protein</fullName>
    </recommendedName>
</protein>
<organism evidence="2 3">
    <name type="scientific">Mycolicibacterium mucogenicum</name>
    <name type="common">Mycobacterium mucogenicum</name>
    <dbReference type="NCBI Taxonomy" id="56689"/>
    <lineage>
        <taxon>Bacteria</taxon>
        <taxon>Bacillati</taxon>
        <taxon>Actinomycetota</taxon>
        <taxon>Actinomycetes</taxon>
        <taxon>Mycobacteriales</taxon>
        <taxon>Mycobacteriaceae</taxon>
        <taxon>Mycolicibacterium</taxon>
    </lineage>
</organism>
<reference evidence="2 3" key="1">
    <citation type="submission" date="2016-06" db="EMBL/GenBank/DDBJ databases">
        <authorList>
            <person name="Kjaerup R.B."/>
            <person name="Dalgaard T.S."/>
            <person name="Juul-Madsen H.R."/>
        </authorList>
    </citation>
    <scope>NUCLEOTIDE SEQUENCE [LARGE SCALE GENOMIC DNA]</scope>
    <source>
        <strain evidence="2 3">1127319.6</strain>
    </source>
</reference>
<evidence type="ECO:0000313" key="2">
    <source>
        <dbReference type="EMBL" id="OBJ36575.1"/>
    </source>
</evidence>
<gene>
    <name evidence="2" type="ORF">A5630_06910</name>
</gene>
<proteinExistence type="predicted"/>
<keyword evidence="1" id="KW-0732">Signal</keyword>
<dbReference type="EMBL" id="LZLC01000245">
    <property type="protein sequence ID" value="OBJ36575.1"/>
    <property type="molecule type" value="Genomic_DNA"/>
</dbReference>
<evidence type="ECO:0000313" key="3">
    <source>
        <dbReference type="Proteomes" id="UP000093898"/>
    </source>
</evidence>
<evidence type="ECO:0000256" key="1">
    <source>
        <dbReference type="SAM" id="SignalP"/>
    </source>
</evidence>
<dbReference type="AlphaFoldDB" id="A0A1A3GL74"/>
<feature type="signal peptide" evidence="1">
    <location>
        <begin position="1"/>
        <end position="30"/>
    </location>
</feature>
<accession>A0A1A3GL74</accession>
<feature type="chain" id="PRO_5008323233" description="PASTA domain-containing protein" evidence="1">
    <location>
        <begin position="31"/>
        <end position="98"/>
    </location>
</feature>
<name>A0A1A3GL74_MYCMU</name>
<sequence length="98" mass="9735">MGKRTTGTIGLCTASVVAALALGGSGTAVAAPSAGGGAVDTIARIQSQGGHPIISKQGDDALSQCTVTRVTPVRTPQSSRMTRGSKLNKPPVFVGVEC</sequence>